<accession>A0A2G8JX97</accession>
<dbReference type="AlphaFoldDB" id="A0A2G8JX97"/>
<dbReference type="GO" id="GO:0005778">
    <property type="term" value="C:peroxisomal membrane"/>
    <property type="evidence" value="ECO:0007669"/>
    <property type="project" value="InterPro"/>
</dbReference>
<dbReference type="STRING" id="307972.A0A2G8JX97"/>
<dbReference type="Pfam" id="PF04882">
    <property type="entry name" value="Peroxin-3"/>
    <property type="match status" value="1"/>
</dbReference>
<dbReference type="GO" id="GO:0045046">
    <property type="term" value="P:protein import into peroxisome membrane"/>
    <property type="evidence" value="ECO:0007669"/>
    <property type="project" value="TreeGrafter"/>
</dbReference>
<evidence type="ECO:0000256" key="4">
    <source>
        <dbReference type="ARBA" id="ARBA00025338"/>
    </source>
</evidence>
<dbReference type="GO" id="GO:0030674">
    <property type="term" value="F:protein-macromolecule adaptor activity"/>
    <property type="evidence" value="ECO:0007669"/>
    <property type="project" value="TreeGrafter"/>
</dbReference>
<dbReference type="EMBL" id="MRZV01001133">
    <property type="protein sequence ID" value="PIK40339.1"/>
    <property type="molecule type" value="Genomic_DNA"/>
</dbReference>
<dbReference type="InterPro" id="IPR006966">
    <property type="entry name" value="Peroxin-3"/>
</dbReference>
<evidence type="ECO:0000256" key="3">
    <source>
        <dbReference type="ARBA" id="ARBA00022593"/>
    </source>
</evidence>
<dbReference type="PANTHER" id="PTHR28080:SF1">
    <property type="entry name" value="PEROXISOMAL BIOGENESIS FACTOR 3"/>
    <property type="match status" value="1"/>
</dbReference>
<keyword evidence="3" id="KW-0962">Peroxisome biogenesis</keyword>
<dbReference type="Proteomes" id="UP000230750">
    <property type="component" value="Unassembled WGS sequence"/>
</dbReference>
<comment type="caution">
    <text evidence="6">The sequence shown here is derived from an EMBL/GenBank/DDBJ whole genome shotgun (WGS) entry which is preliminary data.</text>
</comment>
<comment type="subunit">
    <text evidence="1">Interacts with PEX19.</text>
</comment>
<evidence type="ECO:0000313" key="7">
    <source>
        <dbReference type="Proteomes" id="UP000230750"/>
    </source>
</evidence>
<proteinExistence type="predicted"/>
<dbReference type="PANTHER" id="PTHR28080">
    <property type="entry name" value="PEROXISOMAL BIOGENESIS FACTOR 3"/>
    <property type="match status" value="1"/>
</dbReference>
<keyword evidence="7" id="KW-1185">Reference proteome</keyword>
<protein>
    <recommendedName>
        <fullName evidence="2">Peroxisomal biogenesis factor 3</fullName>
    </recommendedName>
    <alternativeName>
        <fullName evidence="5">Peroxisomal assembly protein PEX3</fullName>
    </alternativeName>
</protein>
<name>A0A2G8JX97_STIJA</name>
<organism evidence="6 7">
    <name type="scientific">Stichopus japonicus</name>
    <name type="common">Sea cucumber</name>
    <dbReference type="NCBI Taxonomy" id="307972"/>
    <lineage>
        <taxon>Eukaryota</taxon>
        <taxon>Metazoa</taxon>
        <taxon>Echinodermata</taxon>
        <taxon>Eleutherozoa</taxon>
        <taxon>Echinozoa</taxon>
        <taxon>Holothuroidea</taxon>
        <taxon>Aspidochirotacea</taxon>
        <taxon>Aspidochirotida</taxon>
        <taxon>Stichopodidae</taxon>
        <taxon>Apostichopus</taxon>
    </lineage>
</organism>
<gene>
    <name evidence="6" type="ORF">BSL78_22807</name>
</gene>
<evidence type="ECO:0000313" key="6">
    <source>
        <dbReference type="EMBL" id="PIK40339.1"/>
    </source>
</evidence>
<evidence type="ECO:0000256" key="2">
    <source>
        <dbReference type="ARBA" id="ARBA00014294"/>
    </source>
</evidence>
<sequence length="305" mass="34526">MCGEMVTLLTYSKDIICKKAKLQSFRPFHAVYLKRMNVDRCFTRTLVTVYSTTMLAAFLRVQLNVLGGYMYIDSCIDDNNQKSFSLQAAPDVQQEYLSQVQYLLLDGITDLTKTVTEAVENVLGKLSLQDSMKLQDMEDCLTKLRGQVEVLSSDNDVLLAGNMVHPLSRYMMGAEGGNQSSCKLASSQESIHRIMQETRDVIESNDFCLVLNNCLDIAFSRLLDNMAHFFRPSVQGELSNRDFNPYKTQLPLAKVIPMMNAQIFTLCSDAPNQFVQELLLVPFMKDFAANIYESFSQVKIHRADP</sequence>
<evidence type="ECO:0000256" key="1">
    <source>
        <dbReference type="ARBA" id="ARBA00011494"/>
    </source>
</evidence>
<comment type="function">
    <text evidence="4">Involved in peroxisome biosynthesis and integrity. Assembles membrane vesicles before the matrix proteins are translocated. As a docking factor for PEX19, is necessary for the import of peroxisomal membrane proteins in the peroxisomes.</text>
</comment>
<reference evidence="6 7" key="1">
    <citation type="journal article" date="2017" name="PLoS Biol.">
        <title>The sea cucumber genome provides insights into morphological evolution and visceral regeneration.</title>
        <authorList>
            <person name="Zhang X."/>
            <person name="Sun L."/>
            <person name="Yuan J."/>
            <person name="Sun Y."/>
            <person name="Gao Y."/>
            <person name="Zhang L."/>
            <person name="Li S."/>
            <person name="Dai H."/>
            <person name="Hamel J.F."/>
            <person name="Liu C."/>
            <person name="Yu Y."/>
            <person name="Liu S."/>
            <person name="Lin W."/>
            <person name="Guo K."/>
            <person name="Jin S."/>
            <person name="Xu P."/>
            <person name="Storey K.B."/>
            <person name="Huan P."/>
            <person name="Zhang T."/>
            <person name="Zhou Y."/>
            <person name="Zhang J."/>
            <person name="Lin C."/>
            <person name="Li X."/>
            <person name="Xing L."/>
            <person name="Huo D."/>
            <person name="Sun M."/>
            <person name="Wang L."/>
            <person name="Mercier A."/>
            <person name="Li F."/>
            <person name="Yang H."/>
            <person name="Xiang J."/>
        </authorList>
    </citation>
    <scope>NUCLEOTIDE SEQUENCE [LARGE SCALE GENOMIC DNA]</scope>
    <source>
        <strain evidence="6">Shaxun</strain>
        <tissue evidence="6">Muscle</tissue>
    </source>
</reference>
<dbReference type="OrthoDB" id="45930at2759"/>
<evidence type="ECO:0000256" key="5">
    <source>
        <dbReference type="ARBA" id="ARBA00029630"/>
    </source>
</evidence>